<feature type="transmembrane region" description="Helical" evidence="7">
    <location>
        <begin position="144"/>
        <end position="162"/>
    </location>
</feature>
<dbReference type="GO" id="GO:0005337">
    <property type="term" value="F:nucleoside transmembrane transporter activity"/>
    <property type="evidence" value="ECO:0007669"/>
    <property type="project" value="InterPro"/>
</dbReference>
<sequence length="463" mass="51813">MLKDNLVSYGLVCNKFLAAMDEPDVLRKASVISQGLAKKSKSLEDKVREAHKGPEPKDIFFFLRIFLIITGLTQGLPGHFFITANEYWMYKFRNTTLDTVDSKHRTSLQAYFASWTSIVSTVPSVICVMISTFCGHKIKTRSRLLGTISIILGCFSVFTVFIKVNTDTWQLEFFILTMTVYLLISAMGTFFHASLMSLISKFPQKFVQWYLYGDGVSSFVSSILQIVSLSLASSTQVSALIYFLVGTVMMAITLFLIFVSKYFPIVRYHLHNASEDTKKPVHNTSDVVAMLKQIMPCLMLLAILSFSASTTHPSITNLIVSEDVGNGHPWADKYFVPVVSFLFASICSVIGRIAARSFRMKRSTAKFWALVVIIRVTISVPSVILCNALPRHHLPVVFGHDWEYILITACLGFTGGALYNSVFLSLQEYAAGNEELAYLSTITFMTVYHALISPISLVFVKLL</sequence>
<dbReference type="Proteomes" id="UP001162162">
    <property type="component" value="Unassembled WGS sequence"/>
</dbReference>
<reference evidence="8" key="1">
    <citation type="journal article" date="2023" name="Insect Mol. Biol.">
        <title>Genome sequencing provides insights into the evolution of gene families encoding plant cell wall-degrading enzymes in longhorned beetles.</title>
        <authorList>
            <person name="Shin N.R."/>
            <person name="Okamura Y."/>
            <person name="Kirsch R."/>
            <person name="Pauchet Y."/>
        </authorList>
    </citation>
    <scope>NUCLEOTIDE SEQUENCE</scope>
    <source>
        <strain evidence="8">AMC_N1</strain>
    </source>
</reference>
<evidence type="ECO:0000256" key="6">
    <source>
        <dbReference type="ARBA" id="ARBA00023136"/>
    </source>
</evidence>
<feature type="transmembrane region" description="Helical" evidence="7">
    <location>
        <begin position="367"/>
        <end position="390"/>
    </location>
</feature>
<keyword evidence="9" id="KW-1185">Reference proteome</keyword>
<evidence type="ECO:0000256" key="7">
    <source>
        <dbReference type="SAM" id="Phobius"/>
    </source>
</evidence>
<comment type="caution">
    <text evidence="8">The sequence shown here is derived from an EMBL/GenBank/DDBJ whole genome shotgun (WGS) entry which is preliminary data.</text>
</comment>
<evidence type="ECO:0000256" key="3">
    <source>
        <dbReference type="ARBA" id="ARBA00022448"/>
    </source>
</evidence>
<feature type="transmembrane region" description="Helical" evidence="7">
    <location>
        <begin position="239"/>
        <end position="259"/>
    </location>
</feature>
<gene>
    <name evidence="8" type="ORF">NQ318_007600</name>
</gene>
<dbReference type="AlphaFoldDB" id="A0AAV8YD20"/>
<keyword evidence="3" id="KW-0813">Transport</keyword>
<comment type="subcellular location">
    <subcellularLocation>
        <location evidence="1">Membrane</location>
        <topology evidence="1">Multi-pass membrane protein</topology>
    </subcellularLocation>
</comment>
<name>A0AAV8YD20_9CUCU</name>
<feature type="transmembrane region" description="Helical" evidence="7">
    <location>
        <begin position="61"/>
        <end position="82"/>
    </location>
</feature>
<organism evidence="8 9">
    <name type="scientific">Aromia moschata</name>
    <dbReference type="NCBI Taxonomy" id="1265417"/>
    <lineage>
        <taxon>Eukaryota</taxon>
        <taxon>Metazoa</taxon>
        <taxon>Ecdysozoa</taxon>
        <taxon>Arthropoda</taxon>
        <taxon>Hexapoda</taxon>
        <taxon>Insecta</taxon>
        <taxon>Pterygota</taxon>
        <taxon>Neoptera</taxon>
        <taxon>Endopterygota</taxon>
        <taxon>Coleoptera</taxon>
        <taxon>Polyphaga</taxon>
        <taxon>Cucujiformia</taxon>
        <taxon>Chrysomeloidea</taxon>
        <taxon>Cerambycidae</taxon>
        <taxon>Cerambycinae</taxon>
        <taxon>Callichromatini</taxon>
        <taxon>Aromia</taxon>
    </lineage>
</organism>
<feature type="transmembrane region" description="Helical" evidence="7">
    <location>
        <begin position="297"/>
        <end position="315"/>
    </location>
</feature>
<evidence type="ECO:0000256" key="5">
    <source>
        <dbReference type="ARBA" id="ARBA00022989"/>
    </source>
</evidence>
<feature type="transmembrane region" description="Helical" evidence="7">
    <location>
        <begin position="335"/>
        <end position="355"/>
    </location>
</feature>
<feature type="transmembrane region" description="Helical" evidence="7">
    <location>
        <begin position="402"/>
        <end position="424"/>
    </location>
</feature>
<feature type="transmembrane region" description="Helical" evidence="7">
    <location>
        <begin position="436"/>
        <end position="460"/>
    </location>
</feature>
<evidence type="ECO:0000313" key="8">
    <source>
        <dbReference type="EMBL" id="KAJ8948596.1"/>
    </source>
</evidence>
<comment type="similarity">
    <text evidence="2">Belongs to the SLC29A/ENT transporter (TC 2.A.57) family.</text>
</comment>
<accession>A0AAV8YD20</accession>
<dbReference type="PANTHER" id="PTHR10332">
    <property type="entry name" value="EQUILIBRATIVE NUCLEOSIDE TRANSPORTER"/>
    <property type="match status" value="1"/>
</dbReference>
<evidence type="ECO:0000256" key="2">
    <source>
        <dbReference type="ARBA" id="ARBA00007965"/>
    </source>
</evidence>
<keyword evidence="4 7" id="KW-0812">Transmembrane</keyword>
<feature type="transmembrane region" description="Helical" evidence="7">
    <location>
        <begin position="112"/>
        <end position="132"/>
    </location>
</feature>
<evidence type="ECO:0000256" key="1">
    <source>
        <dbReference type="ARBA" id="ARBA00004141"/>
    </source>
</evidence>
<dbReference type="PANTHER" id="PTHR10332:SF88">
    <property type="entry name" value="EQUILIBRATIVE NUCLEOSIDE TRANSPORTER 1, ISOFORM A"/>
    <property type="match status" value="1"/>
</dbReference>
<dbReference type="EMBL" id="JAPWTK010000134">
    <property type="protein sequence ID" value="KAJ8948596.1"/>
    <property type="molecule type" value="Genomic_DNA"/>
</dbReference>
<dbReference type="SUPFAM" id="SSF103473">
    <property type="entry name" value="MFS general substrate transporter"/>
    <property type="match status" value="1"/>
</dbReference>
<dbReference type="InterPro" id="IPR002259">
    <property type="entry name" value="Eqnu_transpt"/>
</dbReference>
<evidence type="ECO:0000256" key="4">
    <source>
        <dbReference type="ARBA" id="ARBA00022692"/>
    </source>
</evidence>
<dbReference type="Pfam" id="PF01733">
    <property type="entry name" value="Nucleoside_tran"/>
    <property type="match status" value="1"/>
</dbReference>
<keyword evidence="6 7" id="KW-0472">Membrane</keyword>
<dbReference type="GO" id="GO:0005886">
    <property type="term" value="C:plasma membrane"/>
    <property type="evidence" value="ECO:0007669"/>
    <property type="project" value="TreeGrafter"/>
</dbReference>
<feature type="transmembrane region" description="Helical" evidence="7">
    <location>
        <begin position="211"/>
        <end position="233"/>
    </location>
</feature>
<keyword evidence="5 7" id="KW-1133">Transmembrane helix</keyword>
<evidence type="ECO:0000313" key="9">
    <source>
        <dbReference type="Proteomes" id="UP001162162"/>
    </source>
</evidence>
<proteinExistence type="inferred from homology"/>
<dbReference type="InterPro" id="IPR036259">
    <property type="entry name" value="MFS_trans_sf"/>
</dbReference>
<feature type="transmembrane region" description="Helical" evidence="7">
    <location>
        <begin position="174"/>
        <end position="199"/>
    </location>
</feature>
<protein>
    <submittedName>
        <fullName evidence="8">Uncharacterized protein</fullName>
    </submittedName>
</protein>